<dbReference type="GO" id="GO:0006508">
    <property type="term" value="P:proteolysis"/>
    <property type="evidence" value="ECO:0007669"/>
    <property type="project" value="UniProtKB-KW"/>
</dbReference>
<reference evidence="6" key="1">
    <citation type="submission" date="2020-05" db="EMBL/GenBank/DDBJ databases">
        <title>Mycena genomes resolve the evolution of fungal bioluminescence.</title>
        <authorList>
            <person name="Tsai I.J."/>
        </authorList>
    </citation>
    <scope>NUCLEOTIDE SEQUENCE</scope>
    <source>
        <strain evidence="6">160909Yilan</strain>
    </source>
</reference>
<proteinExistence type="inferred from homology"/>
<evidence type="ECO:0000256" key="3">
    <source>
        <dbReference type="RuleBase" id="RU000454"/>
    </source>
</evidence>
<comment type="caution">
    <text evidence="6">The sequence shown here is derived from an EMBL/GenBank/DDBJ whole genome shotgun (WGS) entry which is preliminary data.</text>
</comment>
<accession>A0A8H7DFB5</accession>
<evidence type="ECO:0000259" key="5">
    <source>
        <dbReference type="PROSITE" id="PS51767"/>
    </source>
</evidence>
<keyword evidence="2 3" id="KW-0064">Aspartyl protease</keyword>
<dbReference type="PRINTS" id="PR00792">
    <property type="entry name" value="PEPSIN"/>
</dbReference>
<feature type="signal peptide" evidence="4">
    <location>
        <begin position="1"/>
        <end position="20"/>
    </location>
</feature>
<evidence type="ECO:0000313" key="7">
    <source>
        <dbReference type="Proteomes" id="UP000623467"/>
    </source>
</evidence>
<dbReference type="InterPro" id="IPR021109">
    <property type="entry name" value="Peptidase_aspartic_dom_sf"/>
</dbReference>
<dbReference type="CDD" id="cd05471">
    <property type="entry name" value="pepsin_like"/>
    <property type="match status" value="1"/>
</dbReference>
<dbReference type="PROSITE" id="PS51767">
    <property type="entry name" value="PEPTIDASE_A1"/>
    <property type="match status" value="1"/>
</dbReference>
<evidence type="ECO:0000256" key="2">
    <source>
        <dbReference type="ARBA" id="ARBA00022750"/>
    </source>
</evidence>
<dbReference type="AlphaFoldDB" id="A0A8H7DFB5"/>
<dbReference type="Pfam" id="PF00026">
    <property type="entry name" value="Asp"/>
    <property type="match status" value="1"/>
</dbReference>
<keyword evidence="7" id="KW-1185">Reference proteome</keyword>
<keyword evidence="4" id="KW-0732">Signal</keyword>
<gene>
    <name evidence="6" type="ORF">MSAN_00642500</name>
</gene>
<dbReference type="SUPFAM" id="SSF50630">
    <property type="entry name" value="Acid proteases"/>
    <property type="match status" value="1"/>
</dbReference>
<dbReference type="InterPro" id="IPR033121">
    <property type="entry name" value="PEPTIDASE_A1"/>
</dbReference>
<keyword evidence="3 6" id="KW-0645">Protease</keyword>
<dbReference type="InterPro" id="IPR001969">
    <property type="entry name" value="Aspartic_peptidase_AS"/>
</dbReference>
<feature type="chain" id="PRO_5034996302" evidence="4">
    <location>
        <begin position="21"/>
        <end position="382"/>
    </location>
</feature>
<feature type="domain" description="Peptidase A1" evidence="5">
    <location>
        <begin position="75"/>
        <end position="379"/>
    </location>
</feature>
<evidence type="ECO:0000256" key="1">
    <source>
        <dbReference type="ARBA" id="ARBA00007447"/>
    </source>
</evidence>
<sequence length="382" mass="39695">MIRLVNSLILLACILCATVSTPVSTPTVLSVPFRKKVSGRTRSLKALIARDLSRFSVDAAAAVGSAPATNEDDTYVVVTKIGAQNFELIVSTGSGNTWVGSGATRYVGGTTSSLKQANISSSGTQFTDTAVIAGLSISQQSFGNASRSSGFEGVDGVIGLGPVVLTEDTVSGLATVPTVLDNLFLQGTIPTEVLGVSFAPESGADFNDINGELTFGGTDSTKFVGEITFVGKTTTSPYSDFWGIAVTSITYRGVTIGAAANAAVDTGTTLIYIPTIVYNTFAVASGGKTDPETGLLTWTALPTANLEFNIGGVAFTLTPSQFTIPAAQYANFGLAPGKFYGWISDGGNVTANINFVFGQKFLENYYSVYDTTNNRLGLATRA</sequence>
<dbReference type="InterPro" id="IPR034164">
    <property type="entry name" value="Pepsin-like_dom"/>
</dbReference>
<evidence type="ECO:0000256" key="4">
    <source>
        <dbReference type="SAM" id="SignalP"/>
    </source>
</evidence>
<dbReference type="Proteomes" id="UP000623467">
    <property type="component" value="Unassembled WGS sequence"/>
</dbReference>
<dbReference type="PANTHER" id="PTHR47966">
    <property type="entry name" value="BETA-SITE APP-CLEAVING ENZYME, ISOFORM A-RELATED"/>
    <property type="match status" value="1"/>
</dbReference>
<dbReference type="PANTHER" id="PTHR47966:SF51">
    <property type="entry name" value="BETA-SITE APP-CLEAVING ENZYME, ISOFORM A-RELATED"/>
    <property type="match status" value="1"/>
</dbReference>
<protein>
    <submittedName>
        <fullName evidence="6">Acid protease</fullName>
    </submittedName>
</protein>
<dbReference type="EMBL" id="JACAZH010000004">
    <property type="protein sequence ID" value="KAF7370123.1"/>
    <property type="molecule type" value="Genomic_DNA"/>
</dbReference>
<comment type="similarity">
    <text evidence="1 3">Belongs to the peptidase A1 family.</text>
</comment>
<organism evidence="6 7">
    <name type="scientific">Mycena sanguinolenta</name>
    <dbReference type="NCBI Taxonomy" id="230812"/>
    <lineage>
        <taxon>Eukaryota</taxon>
        <taxon>Fungi</taxon>
        <taxon>Dikarya</taxon>
        <taxon>Basidiomycota</taxon>
        <taxon>Agaricomycotina</taxon>
        <taxon>Agaricomycetes</taxon>
        <taxon>Agaricomycetidae</taxon>
        <taxon>Agaricales</taxon>
        <taxon>Marasmiineae</taxon>
        <taxon>Mycenaceae</taxon>
        <taxon>Mycena</taxon>
    </lineage>
</organism>
<keyword evidence="3" id="KW-0378">Hydrolase</keyword>
<dbReference type="PROSITE" id="PS00141">
    <property type="entry name" value="ASP_PROTEASE"/>
    <property type="match status" value="1"/>
</dbReference>
<dbReference type="InterPro" id="IPR001461">
    <property type="entry name" value="Aspartic_peptidase_A1"/>
</dbReference>
<dbReference type="GO" id="GO:0004190">
    <property type="term" value="F:aspartic-type endopeptidase activity"/>
    <property type="evidence" value="ECO:0007669"/>
    <property type="project" value="UniProtKB-KW"/>
</dbReference>
<dbReference type="Gene3D" id="2.40.70.10">
    <property type="entry name" value="Acid Proteases"/>
    <property type="match status" value="2"/>
</dbReference>
<name>A0A8H7DFB5_9AGAR</name>
<dbReference type="OrthoDB" id="660550at2759"/>
<evidence type="ECO:0000313" key="6">
    <source>
        <dbReference type="EMBL" id="KAF7370123.1"/>
    </source>
</evidence>